<gene>
    <name evidence="2" type="ORF">X943_004026</name>
</gene>
<keyword evidence="3" id="KW-1185">Reference proteome</keyword>
<name>A0AAD9G851_BABDI</name>
<reference evidence="2" key="1">
    <citation type="journal article" date="2014" name="Nucleic Acids Res.">
        <title>The evolutionary dynamics of variant antigen genes in Babesia reveal a history of genomic innovation underlying host-parasite interaction.</title>
        <authorList>
            <person name="Jackson A.P."/>
            <person name="Otto T.D."/>
            <person name="Darby A."/>
            <person name="Ramaprasad A."/>
            <person name="Xia D."/>
            <person name="Echaide I.E."/>
            <person name="Farber M."/>
            <person name="Gahlot S."/>
            <person name="Gamble J."/>
            <person name="Gupta D."/>
            <person name="Gupta Y."/>
            <person name="Jackson L."/>
            <person name="Malandrin L."/>
            <person name="Malas T.B."/>
            <person name="Moussa E."/>
            <person name="Nair M."/>
            <person name="Reid A.J."/>
            <person name="Sanders M."/>
            <person name="Sharma J."/>
            <person name="Tracey A."/>
            <person name="Quail M.A."/>
            <person name="Weir W."/>
            <person name="Wastling J.M."/>
            <person name="Hall N."/>
            <person name="Willadsen P."/>
            <person name="Lingelbach K."/>
            <person name="Shiels B."/>
            <person name="Tait A."/>
            <person name="Berriman M."/>
            <person name="Allred D.R."/>
            <person name="Pain A."/>
        </authorList>
    </citation>
    <scope>NUCLEOTIDE SEQUENCE</scope>
    <source>
        <strain evidence="2">1802A</strain>
    </source>
</reference>
<evidence type="ECO:0000313" key="3">
    <source>
        <dbReference type="Proteomes" id="UP001195914"/>
    </source>
</evidence>
<comment type="caution">
    <text evidence="2">The sequence shown here is derived from an EMBL/GenBank/DDBJ whole genome shotgun (WGS) entry which is preliminary data.</text>
</comment>
<dbReference type="EMBL" id="JAHBMH010000073">
    <property type="protein sequence ID" value="KAK1933524.1"/>
    <property type="molecule type" value="Genomic_DNA"/>
</dbReference>
<accession>A0AAD9G851</accession>
<evidence type="ECO:0008006" key="4">
    <source>
        <dbReference type="Google" id="ProtNLM"/>
    </source>
</evidence>
<proteinExistence type="predicted"/>
<evidence type="ECO:0000256" key="1">
    <source>
        <dbReference type="SAM" id="Phobius"/>
    </source>
</evidence>
<feature type="transmembrane region" description="Helical" evidence="1">
    <location>
        <begin position="34"/>
        <end position="54"/>
    </location>
</feature>
<dbReference type="AlphaFoldDB" id="A0AAD9G851"/>
<sequence>MRLSRALHKVIPLPQFSTSRLSRRANMVEHERSVFYYGNLFCIAITALPIMYLMKANYWSSEEQENLHFVLAHKQRHIASSKQLPL</sequence>
<organism evidence="2 3">
    <name type="scientific">Babesia divergens</name>
    <dbReference type="NCBI Taxonomy" id="32595"/>
    <lineage>
        <taxon>Eukaryota</taxon>
        <taxon>Sar</taxon>
        <taxon>Alveolata</taxon>
        <taxon>Apicomplexa</taxon>
        <taxon>Aconoidasida</taxon>
        <taxon>Piroplasmida</taxon>
        <taxon>Babesiidae</taxon>
        <taxon>Babesia</taxon>
    </lineage>
</organism>
<protein>
    <recommendedName>
        <fullName evidence="4">Transmembrane protein</fullName>
    </recommendedName>
</protein>
<evidence type="ECO:0000313" key="2">
    <source>
        <dbReference type="EMBL" id="KAK1933524.1"/>
    </source>
</evidence>
<keyword evidence="1" id="KW-0472">Membrane</keyword>
<keyword evidence="1" id="KW-0812">Transmembrane</keyword>
<reference evidence="2" key="2">
    <citation type="submission" date="2021-05" db="EMBL/GenBank/DDBJ databases">
        <authorList>
            <person name="Pain A."/>
        </authorList>
    </citation>
    <scope>NUCLEOTIDE SEQUENCE</scope>
    <source>
        <strain evidence="2">1802A</strain>
    </source>
</reference>
<dbReference type="Proteomes" id="UP001195914">
    <property type="component" value="Unassembled WGS sequence"/>
</dbReference>
<keyword evidence="1" id="KW-1133">Transmembrane helix</keyword>